<protein>
    <recommendedName>
        <fullName evidence="16">Chemotaxis protein</fullName>
    </recommendedName>
</protein>
<comment type="similarity">
    <text evidence="9">Belongs to the methyl-accepting chemotaxis (MCP) protein family.</text>
</comment>
<dbReference type="GO" id="GO:0006935">
    <property type="term" value="P:chemotaxis"/>
    <property type="evidence" value="ECO:0007669"/>
    <property type="project" value="InterPro"/>
</dbReference>
<dbReference type="InterPro" id="IPR013656">
    <property type="entry name" value="PAS_4"/>
</dbReference>
<keyword evidence="2" id="KW-0597">Phosphoprotein</keyword>
<evidence type="ECO:0000256" key="7">
    <source>
        <dbReference type="ARBA" id="ARBA00023012"/>
    </source>
</evidence>
<dbReference type="Pfam" id="PF00015">
    <property type="entry name" value="MCPsignal"/>
    <property type="match status" value="1"/>
</dbReference>
<comment type="subcellular location">
    <subcellularLocation>
        <location evidence="1">Membrane</location>
    </subcellularLocation>
</comment>
<dbReference type="InterPro" id="IPR004089">
    <property type="entry name" value="MCPsignal_dom"/>
</dbReference>
<dbReference type="InterPro" id="IPR000700">
    <property type="entry name" value="PAS-assoc_C"/>
</dbReference>
<dbReference type="PROSITE" id="PS50111">
    <property type="entry name" value="CHEMOTAXIS_TRANSDUC_2"/>
    <property type="match status" value="1"/>
</dbReference>
<gene>
    <name evidence="14" type="ORF">SP90_02930</name>
</gene>
<dbReference type="Gene3D" id="6.10.340.10">
    <property type="match status" value="1"/>
</dbReference>
<keyword evidence="6" id="KW-0067">ATP-binding</keyword>
<dbReference type="InterPro" id="IPR033462">
    <property type="entry name" value="Cache_3-Cache_2"/>
</dbReference>
<evidence type="ECO:0000313" key="14">
    <source>
        <dbReference type="EMBL" id="OBQ56282.1"/>
    </source>
</evidence>
<dbReference type="EMBL" id="JXMS01000003">
    <property type="protein sequence ID" value="OBQ56282.1"/>
    <property type="molecule type" value="Genomic_DNA"/>
</dbReference>
<dbReference type="AlphaFoldDB" id="A0A1B7XL96"/>
<keyword evidence="15" id="KW-1185">Reference proteome</keyword>
<dbReference type="InterPro" id="IPR004090">
    <property type="entry name" value="Chemotax_Me-accpt_rcpt"/>
</dbReference>
<sequence>MGLNFNKKLIGSILIVIVLLLGVLSWSNYTVSHDALVNLGKQFISTMVVSLKDSVEMQHSITLEKLSTDINVFEDEVELHGGISLDASKTITTDITNQITKKTESVTIPSLTLGTGADSTVLNESNKLVDNIQETVGGTATIFQVLPGKLLRISTNVKKLNGKRATGTYIPSSSPVYQTVMGGNTFRGRAFVVNAWYVTTYKPLKDTNGSIIAVVYCGRPMMTTPLLEMVKKVTYNGYGYPFITRTDGSFVYHPDAAFMANGNLADTEAGRAIMKSGEGFTNYTFKGEKRLSFVKYIKSRDWHVGFTVPEKYLSLKADETLKKLSMASIVCGILLSSLTLVFLLRNLLAPLEELGKTTRKIAAGDLNAHYEYSLQDAIGSTVTSVNTMVAELKNKLGFSEGVLNGIPAPCSIIGPDLTVLWTNSQLLDYIGKKGDTESYKGMRSGEFFYGDANRETIADKAILSEKAITQDIEVQHPSGRTLYIAVSSTPFYDMDGNLLGSVTFWHDMTEIRENQTVILRQNERIADTAAQAHSIADQVSSASEQLSAQVEQCRIGASTQAERAGESAIAIEEMNSTTLEVAKNAADAAENADEAKSIAEEGATVVSNVITSTEEVHSHTELMQNTLTELSAQAEGIGNIISVINDIADQTNLLALNAAIEAARAGEAGRGFAVVADEVRKLAEKTVNATKEVESVVQGIQSSTSSTITHMNDVSRLVEGTASQTQNAGKALGQIVGTVLETSDRVRSIATAAEEQSAAAEQIAGASGEVNRLADESAQALTESAHAVMELSRLAQNLKTLIDELQQ</sequence>
<dbReference type="InterPro" id="IPR035965">
    <property type="entry name" value="PAS-like_dom_sf"/>
</dbReference>
<proteinExistence type="inferred from homology"/>
<dbReference type="GO" id="GO:0004888">
    <property type="term" value="F:transmembrane signaling receptor activity"/>
    <property type="evidence" value="ECO:0007669"/>
    <property type="project" value="InterPro"/>
</dbReference>
<evidence type="ECO:0000256" key="9">
    <source>
        <dbReference type="ARBA" id="ARBA00029447"/>
    </source>
</evidence>
<dbReference type="PANTHER" id="PTHR32089">
    <property type="entry name" value="METHYL-ACCEPTING CHEMOTAXIS PROTEIN MCPB"/>
    <property type="match status" value="1"/>
</dbReference>
<dbReference type="STRING" id="1560234.SP90_02930"/>
<dbReference type="GO" id="GO:0016020">
    <property type="term" value="C:membrane"/>
    <property type="evidence" value="ECO:0007669"/>
    <property type="project" value="UniProtKB-SubCell"/>
</dbReference>
<dbReference type="SUPFAM" id="SSF58104">
    <property type="entry name" value="Methyl-accepting chemotaxis protein (MCP) signaling domain"/>
    <property type="match status" value="1"/>
</dbReference>
<dbReference type="InterPro" id="IPR003660">
    <property type="entry name" value="HAMP_dom"/>
</dbReference>
<keyword evidence="8 10" id="KW-0807">Transducer</keyword>
<dbReference type="CDD" id="cd12912">
    <property type="entry name" value="PDC2_MCP_like"/>
    <property type="match status" value="1"/>
</dbReference>
<dbReference type="FunFam" id="1.10.287.950:FF:000001">
    <property type="entry name" value="Methyl-accepting chemotaxis sensory transducer"/>
    <property type="match status" value="1"/>
</dbReference>
<dbReference type="SMART" id="SM00304">
    <property type="entry name" value="HAMP"/>
    <property type="match status" value="1"/>
</dbReference>
<dbReference type="Pfam" id="PF08448">
    <property type="entry name" value="PAS_4"/>
    <property type="match status" value="1"/>
</dbReference>
<dbReference type="GO" id="GO:0016301">
    <property type="term" value="F:kinase activity"/>
    <property type="evidence" value="ECO:0007669"/>
    <property type="project" value="UniProtKB-KW"/>
</dbReference>
<comment type="caution">
    <text evidence="14">The sequence shown here is derived from an EMBL/GenBank/DDBJ whole genome shotgun (WGS) entry which is preliminary data.</text>
</comment>
<evidence type="ECO:0000256" key="4">
    <source>
        <dbReference type="ARBA" id="ARBA00022741"/>
    </source>
</evidence>
<evidence type="ECO:0000256" key="10">
    <source>
        <dbReference type="PROSITE-ProRule" id="PRU00284"/>
    </source>
</evidence>
<dbReference type="SUPFAM" id="SSF103190">
    <property type="entry name" value="Sensory domain-like"/>
    <property type="match status" value="1"/>
</dbReference>
<evidence type="ECO:0000259" key="11">
    <source>
        <dbReference type="PROSITE" id="PS50111"/>
    </source>
</evidence>
<dbReference type="Pfam" id="PF17201">
    <property type="entry name" value="Cache_3-Cache_2"/>
    <property type="match status" value="1"/>
</dbReference>
<dbReference type="Gene3D" id="3.30.450.20">
    <property type="entry name" value="PAS domain"/>
    <property type="match status" value="2"/>
</dbReference>
<evidence type="ECO:0000256" key="6">
    <source>
        <dbReference type="ARBA" id="ARBA00022840"/>
    </source>
</evidence>
<dbReference type="PRINTS" id="PR00260">
    <property type="entry name" value="CHEMTRNSDUCR"/>
</dbReference>
<dbReference type="CDD" id="cd11386">
    <property type="entry name" value="MCP_signal"/>
    <property type="match status" value="1"/>
</dbReference>
<accession>A0A1B7XL96</accession>
<keyword evidence="5" id="KW-0418">Kinase</keyword>
<evidence type="ECO:0000256" key="2">
    <source>
        <dbReference type="ARBA" id="ARBA00022553"/>
    </source>
</evidence>
<feature type="domain" description="PAC" evidence="12">
    <location>
        <begin position="468"/>
        <end position="520"/>
    </location>
</feature>
<evidence type="ECO:0008006" key="16">
    <source>
        <dbReference type="Google" id="ProtNLM"/>
    </source>
</evidence>
<evidence type="ECO:0000256" key="3">
    <source>
        <dbReference type="ARBA" id="ARBA00022679"/>
    </source>
</evidence>
<keyword evidence="7" id="KW-0902">Two-component regulatory system</keyword>
<dbReference type="PROSITE" id="PS50113">
    <property type="entry name" value="PAC"/>
    <property type="match status" value="1"/>
</dbReference>
<dbReference type="GO" id="GO:0005524">
    <property type="term" value="F:ATP binding"/>
    <property type="evidence" value="ECO:0007669"/>
    <property type="project" value="UniProtKB-KW"/>
</dbReference>
<feature type="domain" description="HAMP" evidence="13">
    <location>
        <begin position="345"/>
        <end position="397"/>
    </location>
</feature>
<evidence type="ECO:0000256" key="5">
    <source>
        <dbReference type="ARBA" id="ARBA00022777"/>
    </source>
</evidence>
<dbReference type="PATRIC" id="fig|1560234.3.peg.2039"/>
<dbReference type="Pfam" id="PF00672">
    <property type="entry name" value="HAMP"/>
    <property type="match status" value="1"/>
</dbReference>
<dbReference type="GO" id="GO:0000160">
    <property type="term" value="P:phosphorelay signal transduction system"/>
    <property type="evidence" value="ECO:0007669"/>
    <property type="project" value="UniProtKB-KW"/>
</dbReference>
<dbReference type="SUPFAM" id="SSF55785">
    <property type="entry name" value="PYP-like sensor domain (PAS domain)"/>
    <property type="match status" value="1"/>
</dbReference>
<feature type="domain" description="Methyl-accepting transducer" evidence="11">
    <location>
        <begin position="535"/>
        <end position="771"/>
    </location>
</feature>
<evidence type="ECO:0000259" key="12">
    <source>
        <dbReference type="PROSITE" id="PS50113"/>
    </source>
</evidence>
<keyword evidence="4" id="KW-0547">Nucleotide-binding</keyword>
<organism evidence="14 15">
    <name type="scientific">Halodesulfovibrio spirochaetisodalis</name>
    <dbReference type="NCBI Taxonomy" id="1560234"/>
    <lineage>
        <taxon>Bacteria</taxon>
        <taxon>Pseudomonadati</taxon>
        <taxon>Thermodesulfobacteriota</taxon>
        <taxon>Desulfovibrionia</taxon>
        <taxon>Desulfovibrionales</taxon>
        <taxon>Desulfovibrionaceae</taxon>
        <taxon>Halodesulfovibrio</taxon>
    </lineage>
</organism>
<dbReference type="CDD" id="cd06225">
    <property type="entry name" value="HAMP"/>
    <property type="match status" value="1"/>
</dbReference>
<evidence type="ECO:0000256" key="8">
    <source>
        <dbReference type="ARBA" id="ARBA00023224"/>
    </source>
</evidence>
<reference evidence="14 15" key="1">
    <citation type="submission" date="2015-01" db="EMBL/GenBank/DDBJ databases">
        <title>Desulfovibrio sp. JC271 draft genome sequence.</title>
        <authorList>
            <person name="Shivani Y."/>
            <person name="Subhash Y."/>
            <person name="Sasikala C."/>
            <person name="Ramana C.V."/>
        </authorList>
    </citation>
    <scope>NUCLEOTIDE SEQUENCE [LARGE SCALE GENOMIC DNA]</scope>
    <source>
        <strain evidence="14 15">JC271</strain>
    </source>
</reference>
<dbReference type="PROSITE" id="PS50885">
    <property type="entry name" value="HAMP"/>
    <property type="match status" value="1"/>
</dbReference>
<keyword evidence="3" id="KW-0808">Transferase</keyword>
<dbReference type="Proteomes" id="UP000091979">
    <property type="component" value="Unassembled WGS sequence"/>
</dbReference>
<dbReference type="SMART" id="SM00283">
    <property type="entry name" value="MA"/>
    <property type="match status" value="1"/>
</dbReference>
<evidence type="ECO:0000313" key="15">
    <source>
        <dbReference type="Proteomes" id="UP000091979"/>
    </source>
</evidence>
<name>A0A1B7XL96_9BACT</name>
<dbReference type="InterPro" id="IPR029151">
    <property type="entry name" value="Sensor-like_sf"/>
</dbReference>
<dbReference type="Gene3D" id="1.10.287.950">
    <property type="entry name" value="Methyl-accepting chemotaxis protein"/>
    <property type="match status" value="1"/>
</dbReference>
<dbReference type="OrthoDB" id="9816383at2"/>
<evidence type="ECO:0000259" key="13">
    <source>
        <dbReference type="PROSITE" id="PS50885"/>
    </source>
</evidence>
<evidence type="ECO:0000256" key="1">
    <source>
        <dbReference type="ARBA" id="ARBA00004370"/>
    </source>
</evidence>
<dbReference type="PANTHER" id="PTHR32089:SF112">
    <property type="entry name" value="LYSOZYME-LIKE PROTEIN-RELATED"/>
    <property type="match status" value="1"/>
</dbReference>